<name>V4AXH0_LOTGI</name>
<dbReference type="STRING" id="225164.V4AXH0"/>
<dbReference type="OrthoDB" id="5846916at2759"/>
<dbReference type="OMA" id="CHELINI"/>
<evidence type="ECO:0000256" key="1">
    <source>
        <dbReference type="SAM" id="MobiDB-lite"/>
    </source>
</evidence>
<sequence length="286" mass="32103">MPPKRRKANTEAAPELKTKKIKVEEGGDAAEEFDGLWEWEADGNVWTPFSKQLNKKINEAFMNKDKQFEFDAAPKVKMVVKLEDGKQKNKKTGYERRVRCSVKEKPGGDYYIWEWEDEKNNWNPYPPFINQELENENISKGKKKSVTYCPGRNTDRTYDIDTVKLIQTAQHTGVERKIRRTKLDPVELKDVPEDDVKPSVSNGEANGAGDASTSAGKSGRASKSKSAGKSAGKSGGKASKVEEETKSVVRKIVKKGEAPVDDECPVASKTHVYIESKDVWDCMLNQ</sequence>
<dbReference type="SMART" id="SM00678">
    <property type="entry name" value="WWE"/>
    <property type="match status" value="1"/>
</dbReference>
<feature type="compositionally biased region" description="Low complexity" evidence="1">
    <location>
        <begin position="211"/>
        <end position="238"/>
    </location>
</feature>
<dbReference type="AlphaFoldDB" id="V4AXH0"/>
<dbReference type="CTD" id="20237947"/>
<dbReference type="SUPFAM" id="SSF117839">
    <property type="entry name" value="WWE domain"/>
    <property type="match status" value="2"/>
</dbReference>
<dbReference type="GeneID" id="20237947"/>
<dbReference type="InterPro" id="IPR036930">
    <property type="entry name" value="WGR_dom_sf"/>
</dbReference>
<gene>
    <name evidence="3" type="ORF">LOTGIDRAFT_159067</name>
</gene>
<dbReference type="HOGENOM" id="CLU_975109_0_0_1"/>
<protein>
    <recommendedName>
        <fullName evidence="2">WWE domain-containing protein</fullName>
    </recommendedName>
</protein>
<evidence type="ECO:0000313" key="3">
    <source>
        <dbReference type="EMBL" id="ESO98271.1"/>
    </source>
</evidence>
<organism evidence="3 4">
    <name type="scientific">Lottia gigantea</name>
    <name type="common">Giant owl limpet</name>
    <dbReference type="NCBI Taxonomy" id="225164"/>
    <lineage>
        <taxon>Eukaryota</taxon>
        <taxon>Metazoa</taxon>
        <taxon>Spiralia</taxon>
        <taxon>Lophotrochozoa</taxon>
        <taxon>Mollusca</taxon>
        <taxon>Gastropoda</taxon>
        <taxon>Patellogastropoda</taxon>
        <taxon>Lottioidea</taxon>
        <taxon>Lottiidae</taxon>
        <taxon>Lottia</taxon>
    </lineage>
</organism>
<dbReference type="KEGG" id="lgi:LOTGIDRAFT_159067"/>
<dbReference type="InterPro" id="IPR018123">
    <property type="entry name" value="WWE-dom_subgr"/>
</dbReference>
<dbReference type="Gene3D" id="3.30.720.50">
    <property type="match status" value="2"/>
</dbReference>
<accession>V4AXH0</accession>
<keyword evidence="4" id="KW-1185">Reference proteome</keyword>
<dbReference type="GO" id="GO:0008270">
    <property type="term" value="F:zinc ion binding"/>
    <property type="evidence" value="ECO:0007669"/>
    <property type="project" value="InterPro"/>
</dbReference>
<reference evidence="3 4" key="1">
    <citation type="journal article" date="2013" name="Nature">
        <title>Insights into bilaterian evolution from three spiralian genomes.</title>
        <authorList>
            <person name="Simakov O."/>
            <person name="Marletaz F."/>
            <person name="Cho S.J."/>
            <person name="Edsinger-Gonzales E."/>
            <person name="Havlak P."/>
            <person name="Hellsten U."/>
            <person name="Kuo D.H."/>
            <person name="Larsson T."/>
            <person name="Lv J."/>
            <person name="Arendt D."/>
            <person name="Savage R."/>
            <person name="Osoegawa K."/>
            <person name="de Jong P."/>
            <person name="Grimwood J."/>
            <person name="Chapman J.A."/>
            <person name="Shapiro H."/>
            <person name="Aerts A."/>
            <person name="Otillar R.P."/>
            <person name="Terry A.Y."/>
            <person name="Boore J.L."/>
            <person name="Grigoriev I.V."/>
            <person name="Lindberg D.R."/>
            <person name="Seaver E.C."/>
            <person name="Weisblat D.A."/>
            <person name="Putnam N.H."/>
            <person name="Rokhsar D.S."/>
        </authorList>
    </citation>
    <scope>NUCLEOTIDE SEQUENCE [LARGE SCALE GENOMIC DNA]</scope>
</reference>
<feature type="region of interest" description="Disordered" evidence="1">
    <location>
        <begin position="169"/>
        <end position="262"/>
    </location>
</feature>
<feature type="compositionally biased region" description="Basic and acidic residues" evidence="1">
    <location>
        <begin position="173"/>
        <end position="197"/>
    </location>
</feature>
<feature type="region of interest" description="Disordered" evidence="1">
    <location>
        <begin position="136"/>
        <end position="155"/>
    </location>
</feature>
<dbReference type="RefSeq" id="XP_009050976.1">
    <property type="nucleotide sequence ID" value="XM_009052728.1"/>
</dbReference>
<dbReference type="PROSITE" id="PS50918">
    <property type="entry name" value="WWE"/>
    <property type="match status" value="1"/>
</dbReference>
<dbReference type="InterPro" id="IPR004170">
    <property type="entry name" value="WWE_dom"/>
</dbReference>
<evidence type="ECO:0000313" key="4">
    <source>
        <dbReference type="Proteomes" id="UP000030746"/>
    </source>
</evidence>
<feature type="non-terminal residue" evidence="3">
    <location>
        <position position="286"/>
    </location>
</feature>
<feature type="domain" description="WWE" evidence="2">
    <location>
        <begin position="99"/>
        <end position="180"/>
    </location>
</feature>
<proteinExistence type="predicted"/>
<dbReference type="InterPro" id="IPR037197">
    <property type="entry name" value="WWE_dom_sf"/>
</dbReference>
<dbReference type="EMBL" id="KB201262">
    <property type="protein sequence ID" value="ESO98271.1"/>
    <property type="molecule type" value="Genomic_DNA"/>
</dbReference>
<dbReference type="SUPFAM" id="SSF142921">
    <property type="entry name" value="WGR domain-like"/>
    <property type="match status" value="1"/>
</dbReference>
<dbReference type="Proteomes" id="UP000030746">
    <property type="component" value="Unassembled WGS sequence"/>
</dbReference>
<evidence type="ECO:0000259" key="2">
    <source>
        <dbReference type="PROSITE" id="PS50918"/>
    </source>
</evidence>
<dbReference type="Pfam" id="PF02825">
    <property type="entry name" value="WWE"/>
    <property type="match status" value="2"/>
</dbReference>